<gene>
    <name evidence="3" type="ORF">QHF89_21625</name>
</gene>
<evidence type="ECO:0000256" key="1">
    <source>
        <dbReference type="SAM" id="MobiDB-lite"/>
    </source>
</evidence>
<sequence length="268" mass="26970">MSPIRLASLVLVSLSAGLLLGCPGTETPPGGSAGTGGTGGTGGMGGLGGMGGDGGMTTSSSGTGGALPMCTDFGDVTQSDCNLLAQDCEGANETCRPNSLGTGTVCEGGGGVKGVGAKCTASFGECAAGLYCVFGYCTPVCCQSEPAFFCGSAKCSVRINYGSKRIWTCNFAPSCTLFDGKECDEDTECRLTVLEDELALCVPPSGKFAAEGEPCDAINDCGEAQRCDSVCRYSCLNMGWQDLELGKGGCPAGQTCTPDTPLYGVCRP</sequence>
<comment type="caution">
    <text evidence="3">The sequence shown here is derived from an EMBL/GenBank/DDBJ whole genome shotgun (WGS) entry which is preliminary data.</text>
</comment>
<evidence type="ECO:0000313" key="3">
    <source>
        <dbReference type="EMBL" id="MDI1432112.1"/>
    </source>
</evidence>
<reference evidence="3 4" key="1">
    <citation type="submission" date="2023-04" db="EMBL/GenBank/DDBJ databases">
        <title>The genome sequence of Polyangium sorediatum DSM14670.</title>
        <authorList>
            <person name="Zhang X."/>
        </authorList>
    </citation>
    <scope>NUCLEOTIDE SEQUENCE [LARGE SCALE GENOMIC DNA]</scope>
    <source>
        <strain evidence="3 4">DSM 14670</strain>
    </source>
</reference>
<feature type="chain" id="PRO_5046115552" description="Lipoprotein" evidence="2">
    <location>
        <begin position="22"/>
        <end position="268"/>
    </location>
</feature>
<feature type="signal peptide" evidence="2">
    <location>
        <begin position="1"/>
        <end position="21"/>
    </location>
</feature>
<evidence type="ECO:0000313" key="4">
    <source>
        <dbReference type="Proteomes" id="UP001160301"/>
    </source>
</evidence>
<dbReference type="Proteomes" id="UP001160301">
    <property type="component" value="Unassembled WGS sequence"/>
</dbReference>
<dbReference type="RefSeq" id="WP_136969857.1">
    <property type="nucleotide sequence ID" value="NZ_JARZHI010000018.1"/>
</dbReference>
<proteinExistence type="predicted"/>
<keyword evidence="2" id="KW-0732">Signal</keyword>
<evidence type="ECO:0000256" key="2">
    <source>
        <dbReference type="SAM" id="SignalP"/>
    </source>
</evidence>
<feature type="compositionally biased region" description="Gly residues" evidence="1">
    <location>
        <begin position="31"/>
        <end position="55"/>
    </location>
</feature>
<accession>A0ABT6NUW0</accession>
<dbReference type="EMBL" id="JARZHI010000018">
    <property type="protein sequence ID" value="MDI1432112.1"/>
    <property type="molecule type" value="Genomic_DNA"/>
</dbReference>
<organism evidence="3 4">
    <name type="scientific">Polyangium sorediatum</name>
    <dbReference type="NCBI Taxonomy" id="889274"/>
    <lineage>
        <taxon>Bacteria</taxon>
        <taxon>Pseudomonadati</taxon>
        <taxon>Myxococcota</taxon>
        <taxon>Polyangia</taxon>
        <taxon>Polyangiales</taxon>
        <taxon>Polyangiaceae</taxon>
        <taxon>Polyangium</taxon>
    </lineage>
</organism>
<keyword evidence="4" id="KW-1185">Reference proteome</keyword>
<feature type="region of interest" description="Disordered" evidence="1">
    <location>
        <begin position="26"/>
        <end position="55"/>
    </location>
</feature>
<evidence type="ECO:0008006" key="5">
    <source>
        <dbReference type="Google" id="ProtNLM"/>
    </source>
</evidence>
<protein>
    <recommendedName>
        <fullName evidence="5">Lipoprotein</fullName>
    </recommendedName>
</protein>
<dbReference type="PROSITE" id="PS51257">
    <property type="entry name" value="PROKAR_LIPOPROTEIN"/>
    <property type="match status" value="1"/>
</dbReference>
<name>A0ABT6NUW0_9BACT</name>